<accession>A0A0J8BVG3</accession>
<dbReference type="EMBL" id="KQ090153">
    <property type="protein sequence ID" value="KMT05585.1"/>
    <property type="molecule type" value="Genomic_DNA"/>
</dbReference>
<dbReference type="PANTHER" id="PTHR31451">
    <property type="match status" value="1"/>
</dbReference>
<dbReference type="InterPro" id="IPR045053">
    <property type="entry name" value="MAN-like"/>
</dbReference>
<dbReference type="GO" id="GO:0005576">
    <property type="term" value="C:extracellular region"/>
    <property type="evidence" value="ECO:0007669"/>
    <property type="project" value="UniProtKB-SubCell"/>
</dbReference>
<evidence type="ECO:0000313" key="2">
    <source>
        <dbReference type="Proteomes" id="UP000035740"/>
    </source>
</evidence>
<dbReference type="eggNOG" id="KOG1820">
    <property type="taxonomic scope" value="Eukaryota"/>
</dbReference>
<dbReference type="Gene3D" id="3.20.20.80">
    <property type="entry name" value="Glycosidases"/>
    <property type="match status" value="1"/>
</dbReference>
<dbReference type="GO" id="GO:0016985">
    <property type="term" value="F:mannan endo-1,4-beta-mannosidase activity"/>
    <property type="evidence" value="ECO:0007669"/>
    <property type="project" value="UniProtKB-EC"/>
</dbReference>
<gene>
    <name evidence="1" type="ORF">BVRB_7g168280</name>
</gene>
<dbReference type="Gramene" id="KMT05585">
    <property type="protein sequence ID" value="KMT05585"/>
    <property type="gene ID" value="BVRB_7g168280"/>
</dbReference>
<sequence length="164" mass="18736">MIALHDDLYFCYLDLDPMKLYTDSYTDRASWEHYAHPELHLERNPLPRVHAGVTGPTDWNEALDIVAYGAPEQDWITEMAPYLKSIDTTHLLEIELEGFCGDDRKQYNPNNIQAGGTHFITNNQVPSIDFATVHCYPDQWLSGKLAKHNSPSISSGCNNIFWTH</sequence>
<organism evidence="1 2">
    <name type="scientific">Beta vulgaris subsp. vulgaris</name>
    <name type="common">Beet</name>
    <dbReference type="NCBI Taxonomy" id="3555"/>
    <lineage>
        <taxon>Eukaryota</taxon>
        <taxon>Viridiplantae</taxon>
        <taxon>Streptophyta</taxon>
        <taxon>Embryophyta</taxon>
        <taxon>Tracheophyta</taxon>
        <taxon>Spermatophyta</taxon>
        <taxon>Magnoliopsida</taxon>
        <taxon>eudicotyledons</taxon>
        <taxon>Gunneridae</taxon>
        <taxon>Pentapetalae</taxon>
        <taxon>Caryophyllales</taxon>
        <taxon>Chenopodiaceae</taxon>
        <taxon>Betoideae</taxon>
        <taxon>Beta</taxon>
    </lineage>
</organism>
<evidence type="ECO:0008006" key="3">
    <source>
        <dbReference type="Google" id="ProtNLM"/>
    </source>
</evidence>
<dbReference type="InterPro" id="IPR017853">
    <property type="entry name" value="GH"/>
</dbReference>
<dbReference type="PANTHER" id="PTHR31451:SF39">
    <property type="entry name" value="MANNAN ENDO-1,4-BETA-MANNOSIDASE 1"/>
    <property type="match status" value="1"/>
</dbReference>
<keyword evidence="2" id="KW-1185">Reference proteome</keyword>
<reference evidence="1 2" key="1">
    <citation type="journal article" date="2014" name="Nature">
        <title>The genome of the recently domesticated crop plant sugar beet (Beta vulgaris).</title>
        <authorList>
            <person name="Dohm J.C."/>
            <person name="Minoche A.E."/>
            <person name="Holtgrawe D."/>
            <person name="Capella-Gutierrez S."/>
            <person name="Zakrzewski F."/>
            <person name="Tafer H."/>
            <person name="Rupp O."/>
            <person name="Sorensen T.R."/>
            <person name="Stracke R."/>
            <person name="Reinhardt R."/>
            <person name="Goesmann A."/>
            <person name="Kraft T."/>
            <person name="Schulz B."/>
            <person name="Stadler P.F."/>
            <person name="Schmidt T."/>
            <person name="Gabaldon T."/>
            <person name="Lehrach H."/>
            <person name="Weisshaar B."/>
            <person name="Himmelbauer H."/>
        </authorList>
    </citation>
    <scope>NUCLEOTIDE SEQUENCE [LARGE SCALE GENOMIC DNA]</scope>
    <source>
        <tissue evidence="1">Taproot</tissue>
    </source>
</reference>
<proteinExistence type="predicted"/>
<dbReference type="AlphaFoldDB" id="A0A0J8BVG3"/>
<protein>
    <recommendedName>
        <fullName evidence="3">Asl1-like glycosyl hydrolase catalytic domain-containing protein</fullName>
    </recommendedName>
</protein>
<evidence type="ECO:0000313" key="1">
    <source>
        <dbReference type="EMBL" id="KMT05585.1"/>
    </source>
</evidence>
<dbReference type="SUPFAM" id="SSF51445">
    <property type="entry name" value="(Trans)glycosidases"/>
    <property type="match status" value="1"/>
</dbReference>
<name>A0A0J8BVG3_BETVV</name>
<dbReference type="Proteomes" id="UP000035740">
    <property type="component" value="Chromosome 7"/>
</dbReference>
<dbReference type="OrthoDB" id="406631at2759"/>